<dbReference type="Pfam" id="PF10281">
    <property type="entry name" value="Ish1"/>
    <property type="match status" value="1"/>
</dbReference>
<dbReference type="Proteomes" id="UP000011761">
    <property type="component" value="Unassembled WGS sequence"/>
</dbReference>
<evidence type="ECO:0000313" key="2">
    <source>
        <dbReference type="Proteomes" id="UP000011761"/>
    </source>
</evidence>
<dbReference type="AlphaFoldDB" id="M2MYV0"/>
<gene>
    <name evidence="1" type="ORF">BAUCODRAFT_39664</name>
</gene>
<dbReference type="HOGENOM" id="CLU_173507_0_0_1"/>
<accession>M2MYV0</accession>
<sequence length="87" mass="9741">MPTPIDRAMQSRNLLLGFAAIVTLVAAWSIWGQNMFPQQVDPKGEPENWSKDEMKRWLNARGLMAGSAATREELLARVMAQMRAPSV</sequence>
<dbReference type="EMBL" id="KB445564">
    <property type="protein sequence ID" value="EMC91480.1"/>
    <property type="molecule type" value="Genomic_DNA"/>
</dbReference>
<evidence type="ECO:0000313" key="1">
    <source>
        <dbReference type="EMBL" id="EMC91480.1"/>
    </source>
</evidence>
<dbReference type="KEGG" id="bcom:BAUCODRAFT_39664"/>
<dbReference type="InterPro" id="IPR018803">
    <property type="entry name" value="Ish1/Msc1-like"/>
</dbReference>
<dbReference type="RefSeq" id="XP_007681435.1">
    <property type="nucleotide sequence ID" value="XM_007683245.1"/>
</dbReference>
<reference evidence="1 2" key="1">
    <citation type="journal article" date="2012" name="PLoS Pathog.">
        <title>Diverse lifestyles and strategies of plant pathogenesis encoded in the genomes of eighteen Dothideomycetes fungi.</title>
        <authorList>
            <person name="Ohm R.A."/>
            <person name="Feau N."/>
            <person name="Henrissat B."/>
            <person name="Schoch C.L."/>
            <person name="Horwitz B.A."/>
            <person name="Barry K.W."/>
            <person name="Condon B.J."/>
            <person name="Copeland A.C."/>
            <person name="Dhillon B."/>
            <person name="Glaser F."/>
            <person name="Hesse C.N."/>
            <person name="Kosti I."/>
            <person name="LaButti K."/>
            <person name="Lindquist E.A."/>
            <person name="Lucas S."/>
            <person name="Salamov A.A."/>
            <person name="Bradshaw R.E."/>
            <person name="Ciuffetti L."/>
            <person name="Hamelin R.C."/>
            <person name="Kema G.H.J."/>
            <person name="Lawrence C."/>
            <person name="Scott J.A."/>
            <person name="Spatafora J.W."/>
            <person name="Turgeon B.G."/>
            <person name="de Wit P.J.G.M."/>
            <person name="Zhong S."/>
            <person name="Goodwin S.B."/>
            <person name="Grigoriev I.V."/>
        </authorList>
    </citation>
    <scope>NUCLEOTIDE SEQUENCE [LARGE SCALE GENOMIC DNA]</scope>
    <source>
        <strain evidence="1 2">UAMH 10762</strain>
    </source>
</reference>
<dbReference type="GeneID" id="19113852"/>
<dbReference type="eggNOG" id="ENOG502S3NW">
    <property type="taxonomic scope" value="Eukaryota"/>
</dbReference>
<evidence type="ECO:0008006" key="3">
    <source>
        <dbReference type="Google" id="ProtNLM"/>
    </source>
</evidence>
<name>M2MYV0_BAUPA</name>
<dbReference type="OrthoDB" id="5341873at2759"/>
<protein>
    <recommendedName>
        <fullName evidence="3">STE24 endopeptidase</fullName>
    </recommendedName>
</protein>
<proteinExistence type="predicted"/>
<dbReference type="OMA" id="WGQDIFP"/>
<organism evidence="1 2">
    <name type="scientific">Baudoinia panamericana (strain UAMH 10762)</name>
    <name type="common">Angels' share fungus</name>
    <name type="synonym">Baudoinia compniacensis (strain UAMH 10762)</name>
    <dbReference type="NCBI Taxonomy" id="717646"/>
    <lineage>
        <taxon>Eukaryota</taxon>
        <taxon>Fungi</taxon>
        <taxon>Dikarya</taxon>
        <taxon>Ascomycota</taxon>
        <taxon>Pezizomycotina</taxon>
        <taxon>Dothideomycetes</taxon>
        <taxon>Dothideomycetidae</taxon>
        <taxon>Mycosphaerellales</taxon>
        <taxon>Teratosphaeriaceae</taxon>
        <taxon>Baudoinia</taxon>
    </lineage>
</organism>
<keyword evidence="2" id="KW-1185">Reference proteome</keyword>